<dbReference type="InterPro" id="IPR036514">
    <property type="entry name" value="SGNH_hydro_sf"/>
</dbReference>
<comment type="caution">
    <text evidence="1">The sequence shown here is derived from an EMBL/GenBank/DDBJ whole genome shotgun (WGS) entry which is preliminary data.</text>
</comment>
<reference evidence="1" key="1">
    <citation type="journal article" date="2014" name="Front. Microbiol.">
        <title>High frequency of phylogenetically diverse reductive dehalogenase-homologous genes in deep subseafloor sedimentary metagenomes.</title>
        <authorList>
            <person name="Kawai M."/>
            <person name="Futagami T."/>
            <person name="Toyoda A."/>
            <person name="Takaki Y."/>
            <person name="Nishi S."/>
            <person name="Hori S."/>
            <person name="Arai W."/>
            <person name="Tsubouchi T."/>
            <person name="Morono Y."/>
            <person name="Uchiyama I."/>
            <person name="Ito T."/>
            <person name="Fujiyama A."/>
            <person name="Inagaki F."/>
            <person name="Takami H."/>
        </authorList>
    </citation>
    <scope>NUCLEOTIDE SEQUENCE</scope>
    <source>
        <strain evidence="1">Expedition CK06-06</strain>
    </source>
</reference>
<evidence type="ECO:0008006" key="2">
    <source>
        <dbReference type="Google" id="ProtNLM"/>
    </source>
</evidence>
<gene>
    <name evidence="1" type="ORF">S03H2_56675</name>
</gene>
<dbReference type="SUPFAM" id="SSF52266">
    <property type="entry name" value="SGNH hydrolase"/>
    <property type="match status" value="1"/>
</dbReference>
<dbReference type="EMBL" id="BARU01036276">
    <property type="protein sequence ID" value="GAH88974.1"/>
    <property type="molecule type" value="Genomic_DNA"/>
</dbReference>
<dbReference type="Gene3D" id="3.40.50.1110">
    <property type="entry name" value="SGNH hydrolase"/>
    <property type="match status" value="1"/>
</dbReference>
<evidence type="ECO:0000313" key="1">
    <source>
        <dbReference type="EMBL" id="GAH88974.1"/>
    </source>
</evidence>
<accession>X1KFQ9</accession>
<feature type="non-terminal residue" evidence="1">
    <location>
        <position position="1"/>
    </location>
</feature>
<protein>
    <recommendedName>
        <fullName evidence="2">SGNH hydrolase-type esterase domain-containing protein</fullName>
    </recommendedName>
</protein>
<dbReference type="AlphaFoldDB" id="X1KFQ9"/>
<proteinExistence type="predicted"/>
<sequence>VSYPNLEKIRNAQKNAAFRAGCAFWDSYEAMGGAGSMSGWVFSDPPLARKDFVHLTYKGSNKLAEMFLNSLMNDFREYEKSIKTENTENGETPQ</sequence>
<name>X1KFQ9_9ZZZZ</name>
<organism evidence="1">
    <name type="scientific">marine sediment metagenome</name>
    <dbReference type="NCBI Taxonomy" id="412755"/>
    <lineage>
        <taxon>unclassified sequences</taxon>
        <taxon>metagenomes</taxon>
        <taxon>ecological metagenomes</taxon>
    </lineage>
</organism>